<dbReference type="PROSITE" id="PS51375">
    <property type="entry name" value="PPR"/>
    <property type="match status" value="5"/>
</dbReference>
<dbReference type="Gramene" id="ERM99976">
    <property type="protein sequence ID" value="ERM99976"/>
    <property type="gene ID" value="AMTR_s00110p00125440"/>
</dbReference>
<sequence>MTPDPTHLLRVCTILYQQRDSPNSKLFPLLNSSCDPKTLTLEFFIQVCNKFLFSWKPPFKFFRYTQSHPQIAFSHTPISWNKVLDILGKSKNLQLMWEFLEEMARNGMANTRSFEISVMAFASSREINKCIETFHLMNQHGVPYSLETMNRVVGCLCKLKLVEEAQTLIRKLDPWIKPDLITFRILLVGFCGVGNIIQASKIWNSMVDRGLEPDVETCDAIIDSLFKADKGVDALKLFKSMSFRGLDVRLSTYRVVINWLCKNGQIGEAQHVFEEMRHRGLEPDDSINGSLVFGLATRHKIREAYKMVESIKNPNLTVYHALIKALIGLKRPCEATQVFREMIERDCEPTMHTYIMLLQGHFGKRGRKGHNPGVNFDTVFLGGFAKEGRTWEFSKFIERMVYEGVEVPRFDYNKFLHAFSNEEGVKMFEEVGKTLKEVGMVDVGDVFLRYGEKMATRERRRRLRLEHT</sequence>
<evidence type="ECO:0000256" key="2">
    <source>
        <dbReference type="ARBA" id="ARBA00022737"/>
    </source>
</evidence>
<feature type="repeat" description="PPR" evidence="3">
    <location>
        <begin position="179"/>
        <end position="213"/>
    </location>
</feature>
<reference evidence="5" key="1">
    <citation type="journal article" date="2013" name="Science">
        <title>The Amborella genome and the evolution of flowering plants.</title>
        <authorList>
            <consortium name="Amborella Genome Project"/>
        </authorList>
    </citation>
    <scope>NUCLEOTIDE SEQUENCE [LARGE SCALE GENOMIC DNA]</scope>
</reference>
<dbReference type="AlphaFoldDB" id="W1NSB8"/>
<feature type="repeat" description="PPR" evidence="3">
    <location>
        <begin position="249"/>
        <end position="283"/>
    </location>
</feature>
<dbReference type="Gene3D" id="1.25.40.10">
    <property type="entry name" value="Tetratricopeptide repeat domain"/>
    <property type="match status" value="3"/>
</dbReference>
<evidence type="ECO:0000256" key="3">
    <source>
        <dbReference type="PROSITE-ProRule" id="PRU00708"/>
    </source>
</evidence>
<dbReference type="eggNOG" id="KOG4197">
    <property type="taxonomic scope" value="Eukaryota"/>
</dbReference>
<feature type="repeat" description="PPR" evidence="3">
    <location>
        <begin position="76"/>
        <end position="110"/>
    </location>
</feature>
<comment type="similarity">
    <text evidence="1">Belongs to the PPR family. P subfamily.</text>
</comment>
<keyword evidence="2" id="KW-0677">Repeat</keyword>
<evidence type="ECO:0000313" key="5">
    <source>
        <dbReference type="Proteomes" id="UP000017836"/>
    </source>
</evidence>
<dbReference type="NCBIfam" id="TIGR00756">
    <property type="entry name" value="PPR"/>
    <property type="match status" value="5"/>
</dbReference>
<dbReference type="EMBL" id="KI394965">
    <property type="protein sequence ID" value="ERM99976.1"/>
    <property type="molecule type" value="Genomic_DNA"/>
</dbReference>
<dbReference type="Pfam" id="PF13041">
    <property type="entry name" value="PPR_2"/>
    <property type="match status" value="3"/>
</dbReference>
<evidence type="ECO:0000256" key="1">
    <source>
        <dbReference type="ARBA" id="ARBA00007626"/>
    </source>
</evidence>
<dbReference type="PANTHER" id="PTHR47939">
    <property type="entry name" value="MEMBRANE-ASSOCIATED SALT-INDUCIBLE PROTEIN-LIKE"/>
    <property type="match status" value="1"/>
</dbReference>
<keyword evidence="5" id="KW-1185">Reference proteome</keyword>
<evidence type="ECO:0000313" key="4">
    <source>
        <dbReference type="EMBL" id="ERM99976.1"/>
    </source>
</evidence>
<proteinExistence type="inferred from homology"/>
<dbReference type="HOGENOM" id="CLU_002706_49_20_1"/>
<dbReference type="GO" id="GO:0006397">
    <property type="term" value="P:mRNA processing"/>
    <property type="evidence" value="ECO:0000318"/>
    <property type="project" value="GO_Central"/>
</dbReference>
<dbReference type="Pfam" id="PF01535">
    <property type="entry name" value="PPR"/>
    <property type="match status" value="1"/>
</dbReference>
<gene>
    <name evidence="4" type="ORF">AMTR_s00110p00125440</name>
</gene>
<dbReference type="InterPro" id="IPR002885">
    <property type="entry name" value="PPR_rpt"/>
</dbReference>
<protein>
    <recommendedName>
        <fullName evidence="6">Pentacotripeptide-repeat region of PRORP domain-containing protein</fullName>
    </recommendedName>
</protein>
<dbReference type="GO" id="GO:0003729">
    <property type="term" value="F:mRNA binding"/>
    <property type="evidence" value="ECO:0000318"/>
    <property type="project" value="GO_Central"/>
</dbReference>
<organism evidence="4 5">
    <name type="scientific">Amborella trichopoda</name>
    <dbReference type="NCBI Taxonomy" id="13333"/>
    <lineage>
        <taxon>Eukaryota</taxon>
        <taxon>Viridiplantae</taxon>
        <taxon>Streptophyta</taxon>
        <taxon>Embryophyta</taxon>
        <taxon>Tracheophyta</taxon>
        <taxon>Spermatophyta</taxon>
        <taxon>Magnoliopsida</taxon>
        <taxon>Amborellales</taxon>
        <taxon>Amborellaceae</taxon>
        <taxon>Amborella</taxon>
    </lineage>
</organism>
<dbReference type="InterPro" id="IPR011990">
    <property type="entry name" value="TPR-like_helical_dom_sf"/>
</dbReference>
<dbReference type="GO" id="GO:0005737">
    <property type="term" value="C:cytoplasm"/>
    <property type="evidence" value="ECO:0000318"/>
    <property type="project" value="GO_Central"/>
</dbReference>
<accession>W1NSB8</accession>
<evidence type="ECO:0008006" key="6">
    <source>
        <dbReference type="Google" id="ProtNLM"/>
    </source>
</evidence>
<dbReference type="Proteomes" id="UP000017836">
    <property type="component" value="Unassembled WGS sequence"/>
</dbReference>
<dbReference type="PANTHER" id="PTHR47939:SF12">
    <property type="entry name" value="PENTACOTRIPEPTIDE-REPEAT REGION OF PRORP DOMAIN-CONTAINING PROTEIN"/>
    <property type="match status" value="1"/>
</dbReference>
<feature type="repeat" description="PPR" evidence="3">
    <location>
        <begin position="214"/>
        <end position="248"/>
    </location>
</feature>
<feature type="repeat" description="PPR" evidence="3">
    <location>
        <begin position="315"/>
        <end position="349"/>
    </location>
</feature>
<dbReference type="OMA" id="EFFHLMN"/>
<dbReference type="InterPro" id="IPR050667">
    <property type="entry name" value="PPR-containing_protein"/>
</dbReference>
<name>W1NSB8_AMBTC</name>